<dbReference type="PANTHER" id="PTHR43024">
    <property type="entry name" value="UDP-N-ACETYLMURAMOYL-TRIPEPTIDE--D-ALANYL-D-ALANINE LIGASE"/>
    <property type="match status" value="1"/>
</dbReference>
<keyword evidence="9 10" id="KW-0961">Cell wall biogenesis/degradation</keyword>
<dbReference type="Gene3D" id="3.40.1190.10">
    <property type="entry name" value="Mur-like, catalytic domain"/>
    <property type="match status" value="1"/>
</dbReference>
<keyword evidence="1 10" id="KW-0963">Cytoplasm</keyword>
<name>A0A6N9NHD4_9FLAO</name>
<comment type="catalytic activity">
    <reaction evidence="10 11">
        <text>D-alanyl-D-alanine + UDP-N-acetyl-alpha-D-muramoyl-L-alanyl-gamma-D-glutamyl-meso-2,6-diaminopimelate + ATP = UDP-N-acetyl-alpha-D-muramoyl-L-alanyl-gamma-D-glutamyl-meso-2,6-diaminopimeloyl-D-alanyl-D-alanine + ADP + phosphate + H(+)</text>
        <dbReference type="Rhea" id="RHEA:28374"/>
        <dbReference type="ChEBI" id="CHEBI:15378"/>
        <dbReference type="ChEBI" id="CHEBI:30616"/>
        <dbReference type="ChEBI" id="CHEBI:43474"/>
        <dbReference type="ChEBI" id="CHEBI:57822"/>
        <dbReference type="ChEBI" id="CHEBI:61386"/>
        <dbReference type="ChEBI" id="CHEBI:83905"/>
        <dbReference type="ChEBI" id="CHEBI:456216"/>
        <dbReference type="EC" id="6.3.2.10"/>
    </reaction>
</comment>
<dbReference type="Gene3D" id="3.90.190.20">
    <property type="entry name" value="Mur ligase, C-terminal domain"/>
    <property type="match status" value="1"/>
</dbReference>
<keyword evidence="7 10" id="KW-0573">Peptidoglycan synthesis</keyword>
<evidence type="ECO:0000259" key="12">
    <source>
        <dbReference type="Pfam" id="PF01225"/>
    </source>
</evidence>
<evidence type="ECO:0000256" key="7">
    <source>
        <dbReference type="ARBA" id="ARBA00022984"/>
    </source>
</evidence>
<dbReference type="Pfam" id="PF08245">
    <property type="entry name" value="Mur_ligase_M"/>
    <property type="match status" value="1"/>
</dbReference>
<dbReference type="UniPathway" id="UPA00219"/>
<proteinExistence type="inferred from homology"/>
<feature type="domain" description="Mur ligase N-terminal catalytic" evidence="12">
    <location>
        <begin position="16"/>
        <end position="60"/>
    </location>
</feature>
<evidence type="ECO:0000256" key="8">
    <source>
        <dbReference type="ARBA" id="ARBA00023306"/>
    </source>
</evidence>
<comment type="subcellular location">
    <subcellularLocation>
        <location evidence="10 11">Cytoplasm</location>
    </subcellularLocation>
</comment>
<dbReference type="InterPro" id="IPR036615">
    <property type="entry name" value="Mur_ligase_C_dom_sf"/>
</dbReference>
<evidence type="ECO:0000256" key="3">
    <source>
        <dbReference type="ARBA" id="ARBA00022618"/>
    </source>
</evidence>
<gene>
    <name evidence="10 15" type="primary">murF</name>
    <name evidence="15" type="ORF">GQN54_08145</name>
</gene>
<keyword evidence="8 10" id="KW-0131">Cell cycle</keyword>
<evidence type="ECO:0000256" key="9">
    <source>
        <dbReference type="ARBA" id="ARBA00023316"/>
    </source>
</evidence>
<dbReference type="GO" id="GO:0051301">
    <property type="term" value="P:cell division"/>
    <property type="evidence" value="ECO:0007669"/>
    <property type="project" value="UniProtKB-KW"/>
</dbReference>
<keyword evidence="3 10" id="KW-0132">Cell division</keyword>
<dbReference type="GO" id="GO:0009252">
    <property type="term" value="P:peptidoglycan biosynthetic process"/>
    <property type="evidence" value="ECO:0007669"/>
    <property type="project" value="UniProtKB-UniRule"/>
</dbReference>
<feature type="binding site" evidence="10">
    <location>
        <begin position="98"/>
        <end position="104"/>
    </location>
    <ligand>
        <name>ATP</name>
        <dbReference type="ChEBI" id="CHEBI:30616"/>
    </ligand>
</feature>
<dbReference type="InterPro" id="IPR004101">
    <property type="entry name" value="Mur_ligase_C"/>
</dbReference>
<dbReference type="GO" id="GO:0071555">
    <property type="term" value="P:cell wall organization"/>
    <property type="evidence" value="ECO:0007669"/>
    <property type="project" value="UniProtKB-KW"/>
</dbReference>
<keyword evidence="5 10" id="KW-0067">ATP-binding</keyword>
<accession>A0A6N9NHD4</accession>
<protein>
    <recommendedName>
        <fullName evidence="10 11">UDP-N-acetylmuramoyl-tripeptide--D-alanyl-D-alanine ligase</fullName>
        <ecNumber evidence="10 11">6.3.2.10</ecNumber>
    </recommendedName>
    <alternativeName>
        <fullName evidence="10">D-alanyl-D-alanine-adding enzyme</fullName>
    </alternativeName>
</protein>
<evidence type="ECO:0000256" key="6">
    <source>
        <dbReference type="ARBA" id="ARBA00022960"/>
    </source>
</evidence>
<dbReference type="Gene3D" id="3.40.1390.10">
    <property type="entry name" value="MurE/MurF, N-terminal domain"/>
    <property type="match status" value="1"/>
</dbReference>
<evidence type="ECO:0000256" key="5">
    <source>
        <dbReference type="ARBA" id="ARBA00022840"/>
    </source>
</evidence>
<dbReference type="NCBIfam" id="TIGR01143">
    <property type="entry name" value="murF"/>
    <property type="match status" value="1"/>
</dbReference>
<dbReference type="InterPro" id="IPR036565">
    <property type="entry name" value="Mur-like_cat_sf"/>
</dbReference>
<feature type="domain" description="Mur ligase C-terminal" evidence="13">
    <location>
        <begin position="311"/>
        <end position="428"/>
    </location>
</feature>
<evidence type="ECO:0000259" key="14">
    <source>
        <dbReference type="Pfam" id="PF08245"/>
    </source>
</evidence>
<evidence type="ECO:0000256" key="4">
    <source>
        <dbReference type="ARBA" id="ARBA00022741"/>
    </source>
</evidence>
<dbReference type="InterPro" id="IPR051046">
    <property type="entry name" value="MurCDEF_CellWall_CoF430Synth"/>
</dbReference>
<dbReference type="Proteomes" id="UP000470771">
    <property type="component" value="Unassembled WGS sequence"/>
</dbReference>
<dbReference type="GO" id="GO:0008360">
    <property type="term" value="P:regulation of cell shape"/>
    <property type="evidence" value="ECO:0007669"/>
    <property type="project" value="UniProtKB-KW"/>
</dbReference>
<dbReference type="AlphaFoldDB" id="A0A6N9NHD4"/>
<dbReference type="InterPro" id="IPR000713">
    <property type="entry name" value="Mur_ligase_N"/>
</dbReference>
<evidence type="ECO:0000256" key="1">
    <source>
        <dbReference type="ARBA" id="ARBA00022490"/>
    </source>
</evidence>
<reference evidence="15 16" key="1">
    <citation type="submission" date="2019-12" db="EMBL/GenBank/DDBJ databases">
        <authorList>
            <person name="Zhao J."/>
        </authorList>
    </citation>
    <scope>NUCLEOTIDE SEQUENCE [LARGE SCALE GENOMIC DNA]</scope>
    <source>
        <strain evidence="15 16">S-15</strain>
    </source>
</reference>
<comment type="function">
    <text evidence="10 11">Involved in cell wall formation. Catalyzes the final step in the synthesis of UDP-N-acetylmuramoyl-pentapeptide, the precursor of murein.</text>
</comment>
<dbReference type="SUPFAM" id="SSF63418">
    <property type="entry name" value="MurE/MurF N-terminal domain"/>
    <property type="match status" value="1"/>
</dbReference>
<dbReference type="EC" id="6.3.2.10" evidence="10 11"/>
<evidence type="ECO:0000256" key="10">
    <source>
        <dbReference type="HAMAP-Rule" id="MF_02019"/>
    </source>
</evidence>
<dbReference type="GO" id="GO:0005737">
    <property type="term" value="C:cytoplasm"/>
    <property type="evidence" value="ECO:0007669"/>
    <property type="project" value="UniProtKB-SubCell"/>
</dbReference>
<keyword evidence="6 10" id="KW-0133">Cell shape</keyword>
<evidence type="ECO:0000313" key="15">
    <source>
        <dbReference type="EMBL" id="NBG66088.1"/>
    </source>
</evidence>
<organism evidence="15 16">
    <name type="scientific">Acidiluteibacter ferrifornacis</name>
    <dbReference type="NCBI Taxonomy" id="2692424"/>
    <lineage>
        <taxon>Bacteria</taxon>
        <taxon>Pseudomonadati</taxon>
        <taxon>Bacteroidota</taxon>
        <taxon>Flavobacteriia</taxon>
        <taxon>Flavobacteriales</taxon>
        <taxon>Cryomorphaceae</taxon>
        <taxon>Acidiluteibacter</taxon>
    </lineage>
</organism>
<dbReference type="Pfam" id="PF01225">
    <property type="entry name" value="Mur_ligase"/>
    <property type="match status" value="1"/>
</dbReference>
<keyword evidence="2 10" id="KW-0436">Ligase</keyword>
<dbReference type="InterPro" id="IPR035911">
    <property type="entry name" value="MurE/MurF_N"/>
</dbReference>
<dbReference type="HAMAP" id="MF_02019">
    <property type="entry name" value="MurF"/>
    <property type="match status" value="1"/>
</dbReference>
<evidence type="ECO:0000313" key="16">
    <source>
        <dbReference type="Proteomes" id="UP000470771"/>
    </source>
</evidence>
<dbReference type="SUPFAM" id="SSF53623">
    <property type="entry name" value="MurD-like peptide ligases, catalytic domain"/>
    <property type="match status" value="1"/>
</dbReference>
<dbReference type="GO" id="GO:0047480">
    <property type="term" value="F:UDP-N-acetylmuramoyl-tripeptide-D-alanyl-D-alanine ligase activity"/>
    <property type="evidence" value="ECO:0007669"/>
    <property type="project" value="UniProtKB-UniRule"/>
</dbReference>
<comment type="similarity">
    <text evidence="10">Belongs to the MurCDEF family. MurF subfamily.</text>
</comment>
<keyword evidence="4 10" id="KW-0547">Nucleotide-binding</keyword>
<dbReference type="InterPro" id="IPR013221">
    <property type="entry name" value="Mur_ligase_cen"/>
</dbReference>
<dbReference type="PANTHER" id="PTHR43024:SF1">
    <property type="entry name" value="UDP-N-ACETYLMURAMOYL-TRIPEPTIDE--D-ALANYL-D-ALANINE LIGASE"/>
    <property type="match status" value="1"/>
</dbReference>
<dbReference type="GO" id="GO:0005524">
    <property type="term" value="F:ATP binding"/>
    <property type="evidence" value="ECO:0007669"/>
    <property type="project" value="UniProtKB-UniRule"/>
</dbReference>
<evidence type="ECO:0000256" key="11">
    <source>
        <dbReference type="RuleBase" id="RU004136"/>
    </source>
</evidence>
<comment type="pathway">
    <text evidence="10 11">Cell wall biogenesis; peptidoglycan biosynthesis.</text>
</comment>
<evidence type="ECO:0000259" key="13">
    <source>
        <dbReference type="Pfam" id="PF02875"/>
    </source>
</evidence>
<dbReference type="RefSeq" id="WP_160633032.1">
    <property type="nucleotide sequence ID" value="NZ_WWNE01000006.1"/>
</dbReference>
<feature type="domain" description="Mur ligase central" evidence="14">
    <location>
        <begin position="96"/>
        <end position="287"/>
    </location>
</feature>
<keyword evidence="16" id="KW-1185">Reference proteome</keyword>
<comment type="caution">
    <text evidence="15">The sequence shown here is derived from an EMBL/GenBank/DDBJ whole genome shotgun (WGS) entry which is preliminary data.</text>
</comment>
<dbReference type="EMBL" id="WWNE01000006">
    <property type="protein sequence ID" value="NBG66088.1"/>
    <property type="molecule type" value="Genomic_DNA"/>
</dbReference>
<dbReference type="InterPro" id="IPR005863">
    <property type="entry name" value="UDP-N-AcMur_synth"/>
</dbReference>
<evidence type="ECO:0000256" key="2">
    <source>
        <dbReference type="ARBA" id="ARBA00022598"/>
    </source>
</evidence>
<dbReference type="Pfam" id="PF02875">
    <property type="entry name" value="Mur_ligase_C"/>
    <property type="match status" value="1"/>
</dbReference>
<sequence>MNITDLYQIFKESGKVSTDSRKIEKGSIFFALKGENFNGNQYAKVAIEKGASYVVIDELVNDIPLEKMFKVDNVLSSLQQLAHYHRKTLNIPIIGITGSNGKTTTKELLAAVLNKKYNTFFTKGNLNNHIGVPLSLLSITKAHEMAIIEMGANHLGEIADLCEISQPNFGLITNIGKAHLEGFGGVKGIIKGKGELYDFIKNTNGQLFINADSPTLCQMAKERQLIGITYGQHAQAHLEGSLESSNPFITFIWNWSFNGEATKSEKPITSQLFGSYNYDNMLAAVCVGNYFKVNEQDINNALSDYQSEMNRSQILEKESNTIYLDAYNANPTSMQAAILSFNQLVLKKSKLAIIGDMFELGKDSSDEHLAILELLKNITLKSVILIGSNFYAHKLSYPEFHFYESRMDLEKDKTLLEIEKSAILIKGSRGVALEKLLDHIS</sequence>
<dbReference type="SUPFAM" id="SSF53244">
    <property type="entry name" value="MurD-like peptide ligases, peptide-binding domain"/>
    <property type="match status" value="1"/>
</dbReference>